<accession>A0A382BKC8</accession>
<dbReference type="SUPFAM" id="SSF55931">
    <property type="entry name" value="Glutamine synthetase/guanido kinase"/>
    <property type="match status" value="1"/>
</dbReference>
<dbReference type="AlphaFoldDB" id="A0A382BKC8"/>
<evidence type="ECO:0000313" key="2">
    <source>
        <dbReference type="EMBL" id="SVB14286.1"/>
    </source>
</evidence>
<dbReference type="Gene3D" id="3.10.580.10">
    <property type="entry name" value="CBS-domain"/>
    <property type="match status" value="1"/>
</dbReference>
<dbReference type="InterPro" id="IPR050141">
    <property type="entry name" value="GCL_type2/YbdK_subfam"/>
</dbReference>
<dbReference type="PANTHER" id="PTHR36510:SF3">
    <property type="entry name" value="CONSERVED PROTEIN"/>
    <property type="match status" value="1"/>
</dbReference>
<name>A0A382BKC8_9ZZZZ</name>
<dbReference type="SMART" id="SM00116">
    <property type="entry name" value="CBS"/>
    <property type="match status" value="2"/>
</dbReference>
<dbReference type="Pfam" id="PF04107">
    <property type="entry name" value="GCS2"/>
    <property type="match status" value="1"/>
</dbReference>
<feature type="domain" description="CBS" evidence="1">
    <location>
        <begin position="473"/>
        <end position="529"/>
    </location>
</feature>
<reference evidence="2" key="1">
    <citation type="submission" date="2018-05" db="EMBL/GenBank/DDBJ databases">
        <authorList>
            <person name="Lanie J.A."/>
            <person name="Ng W.-L."/>
            <person name="Kazmierczak K.M."/>
            <person name="Andrzejewski T.M."/>
            <person name="Davidsen T.M."/>
            <person name="Wayne K.J."/>
            <person name="Tettelin H."/>
            <person name="Glass J.I."/>
            <person name="Rusch D."/>
            <person name="Podicherti R."/>
            <person name="Tsui H.-C.T."/>
            <person name="Winkler M.E."/>
        </authorList>
    </citation>
    <scope>NUCLEOTIDE SEQUENCE</scope>
</reference>
<evidence type="ECO:0000259" key="1">
    <source>
        <dbReference type="PROSITE" id="PS51371"/>
    </source>
</evidence>
<sequence length="533" mass="59434">RIEELLGMVREAAQGLGAEVVLTGILPTLGKSDLSLDNITPRPRYHELNDALTQMRGGAYRLQIEGRDELHLEHDSVMLEACNTSCQVHLQVDAEEFATAYNLAQAMTGPVVAASVNSPLLFGKRLWAETRIALFQQSLDTRSATVHLREISPRVRFGDRWVERSVTELFQEDISAFRVLLAQDTVEDPFERLAAGEIPRLEALKLHNGTVYRWNRPCYGICEGRPHLRIECRALPAGPTVLDEVANAAFWIGLILGARDELGDITERLNFDDAKYNFLVASRHGLDAGFHWIDGRQVSAPDLICETLLPLAGRGLAGLIDSAEAEKYLGVIRRRVECRGTGSDWMIRSLNEMDDRGTRSERMAALTASMIRKEVEGNPCHDWDLAKLGEAGRGTQNYSHVEHYMTTRLITVHQDELLEMVAFLMDRNQIRHVPVEDDEHRLVGLVSYRSILRMTAEMGGDGSKETTPVKTIMDSGPVTVAPETSTLDAIDLMRKHGVSCLPVVKSGKLVGLVSEADFLPITYELLEKELMDD</sequence>
<dbReference type="InterPro" id="IPR014746">
    <property type="entry name" value="Gln_synth/guanido_kin_cat_dom"/>
</dbReference>
<dbReference type="Pfam" id="PF00571">
    <property type="entry name" value="CBS"/>
    <property type="match status" value="2"/>
</dbReference>
<dbReference type="SUPFAM" id="SSF54631">
    <property type="entry name" value="CBS-domain pair"/>
    <property type="match status" value="1"/>
</dbReference>
<proteinExistence type="predicted"/>
<feature type="domain" description="CBS" evidence="1">
    <location>
        <begin position="405"/>
        <end position="462"/>
    </location>
</feature>
<feature type="non-terminal residue" evidence="2">
    <location>
        <position position="1"/>
    </location>
</feature>
<dbReference type="PANTHER" id="PTHR36510">
    <property type="entry name" value="GLUTAMATE--CYSTEINE LIGASE 2-RELATED"/>
    <property type="match status" value="1"/>
</dbReference>
<dbReference type="Gene3D" id="3.30.590.20">
    <property type="match status" value="1"/>
</dbReference>
<dbReference type="PROSITE" id="PS51371">
    <property type="entry name" value="CBS"/>
    <property type="match status" value="2"/>
</dbReference>
<dbReference type="GO" id="GO:0016879">
    <property type="term" value="F:ligase activity, forming carbon-nitrogen bonds"/>
    <property type="evidence" value="ECO:0007669"/>
    <property type="project" value="TreeGrafter"/>
</dbReference>
<dbReference type="InterPro" id="IPR046342">
    <property type="entry name" value="CBS_dom_sf"/>
</dbReference>
<gene>
    <name evidence="2" type="ORF">METZ01_LOCUS167140</name>
</gene>
<dbReference type="EMBL" id="UINC01030234">
    <property type="protein sequence ID" value="SVB14286.1"/>
    <property type="molecule type" value="Genomic_DNA"/>
</dbReference>
<dbReference type="InterPro" id="IPR006336">
    <property type="entry name" value="GCS2"/>
</dbReference>
<protein>
    <recommendedName>
        <fullName evidence="1">CBS domain-containing protein</fullName>
    </recommendedName>
</protein>
<dbReference type="InterPro" id="IPR000644">
    <property type="entry name" value="CBS_dom"/>
</dbReference>
<organism evidence="2">
    <name type="scientific">marine metagenome</name>
    <dbReference type="NCBI Taxonomy" id="408172"/>
    <lineage>
        <taxon>unclassified sequences</taxon>
        <taxon>metagenomes</taxon>
        <taxon>ecological metagenomes</taxon>
    </lineage>
</organism>
<dbReference type="CDD" id="cd04584">
    <property type="entry name" value="CBS_pair_AcuB_like"/>
    <property type="match status" value="1"/>
</dbReference>